<dbReference type="Gene3D" id="2.60.40.10">
    <property type="entry name" value="Immunoglobulins"/>
    <property type="match status" value="1"/>
</dbReference>
<dbReference type="Pfam" id="PF09087">
    <property type="entry name" value="Cyc-maltodext_N"/>
    <property type="match status" value="1"/>
</dbReference>
<dbReference type="SUPFAM" id="SSF81296">
    <property type="entry name" value="E set domains"/>
    <property type="match status" value="1"/>
</dbReference>
<organism evidence="5 6">
    <name type="scientific">Sphingobacterium arenae</name>
    <dbReference type="NCBI Taxonomy" id="1280598"/>
    <lineage>
        <taxon>Bacteria</taxon>
        <taxon>Pseudomonadati</taxon>
        <taxon>Bacteroidota</taxon>
        <taxon>Sphingobacteriia</taxon>
        <taxon>Sphingobacteriales</taxon>
        <taxon>Sphingobacteriaceae</taxon>
        <taxon>Sphingobacterium</taxon>
    </lineage>
</organism>
<keyword evidence="3" id="KW-0732">Signal</keyword>
<evidence type="ECO:0000256" key="2">
    <source>
        <dbReference type="ARBA" id="ARBA00023295"/>
    </source>
</evidence>
<dbReference type="InterPro" id="IPR017853">
    <property type="entry name" value="GH"/>
</dbReference>
<dbReference type="PANTHER" id="PTHR10357">
    <property type="entry name" value="ALPHA-AMYLASE FAMILY MEMBER"/>
    <property type="match status" value="1"/>
</dbReference>
<keyword evidence="2" id="KW-0326">Glycosidase</keyword>
<protein>
    <submittedName>
        <fullName evidence="5">Glycoside hydrolase family 13 protein</fullName>
    </submittedName>
</protein>
<keyword evidence="6" id="KW-1185">Reference proteome</keyword>
<evidence type="ECO:0000256" key="3">
    <source>
        <dbReference type="SAM" id="SignalP"/>
    </source>
</evidence>
<dbReference type="Gene3D" id="2.60.40.1180">
    <property type="entry name" value="Golgi alpha-mannosidase II"/>
    <property type="match status" value="1"/>
</dbReference>
<dbReference type="InterPro" id="IPR006047">
    <property type="entry name" value="GH13_cat_dom"/>
</dbReference>
<comment type="caution">
    <text evidence="5">The sequence shown here is derived from an EMBL/GenBank/DDBJ whole genome shotgun (WGS) entry which is preliminary data.</text>
</comment>
<dbReference type="SUPFAM" id="SSF51011">
    <property type="entry name" value="Glycosyl hydrolase domain"/>
    <property type="match status" value="1"/>
</dbReference>
<dbReference type="Pfam" id="PF10438">
    <property type="entry name" value="Cyc-maltodext_C"/>
    <property type="match status" value="1"/>
</dbReference>
<evidence type="ECO:0000313" key="5">
    <source>
        <dbReference type="EMBL" id="MBD1425234.1"/>
    </source>
</evidence>
<proteinExistence type="predicted"/>
<reference evidence="5 6" key="1">
    <citation type="submission" date="2020-08" db="EMBL/GenBank/DDBJ databases">
        <title>Sphingobacterium sp. DN00404 isolated from aquaculture water.</title>
        <authorList>
            <person name="Zhang M."/>
        </authorList>
    </citation>
    <scope>NUCLEOTIDE SEQUENCE [LARGE SCALE GENOMIC DNA]</scope>
    <source>
        <strain evidence="5 6">KCTC 32294</strain>
    </source>
</reference>
<dbReference type="RefSeq" id="WP_190308409.1">
    <property type="nucleotide sequence ID" value="NZ_JACNYK010000002.1"/>
</dbReference>
<dbReference type="InterPro" id="IPR013780">
    <property type="entry name" value="Glyco_hydro_b"/>
</dbReference>
<evidence type="ECO:0000259" key="4">
    <source>
        <dbReference type="SMART" id="SM00642"/>
    </source>
</evidence>
<feature type="signal peptide" evidence="3">
    <location>
        <begin position="1"/>
        <end position="20"/>
    </location>
</feature>
<dbReference type="InterPro" id="IPR019492">
    <property type="entry name" value="Cyclo-malto-dextrinase_C"/>
</dbReference>
<dbReference type="InterPro" id="IPR013783">
    <property type="entry name" value="Ig-like_fold"/>
</dbReference>
<dbReference type="InterPro" id="IPR015171">
    <property type="entry name" value="Cyc-maltodext_N"/>
</dbReference>
<accession>A0ABR7Y1S5</accession>
<feature type="chain" id="PRO_5045243097" evidence="3">
    <location>
        <begin position="21"/>
        <end position="613"/>
    </location>
</feature>
<dbReference type="GO" id="GO:0016787">
    <property type="term" value="F:hydrolase activity"/>
    <property type="evidence" value="ECO:0007669"/>
    <property type="project" value="UniProtKB-KW"/>
</dbReference>
<evidence type="ECO:0000256" key="1">
    <source>
        <dbReference type="ARBA" id="ARBA00022801"/>
    </source>
</evidence>
<feature type="domain" description="Glycosyl hydrolase family 13 catalytic" evidence="4">
    <location>
        <begin position="131"/>
        <end position="525"/>
    </location>
</feature>
<dbReference type="PANTHER" id="PTHR10357:SF210">
    <property type="entry name" value="MALTODEXTRIN GLUCOSIDASE"/>
    <property type="match status" value="1"/>
</dbReference>
<dbReference type="InterPro" id="IPR014756">
    <property type="entry name" value="Ig_E-set"/>
</dbReference>
<gene>
    <name evidence="5" type="ORF">H8B17_06520</name>
</gene>
<dbReference type="Proteomes" id="UP000606494">
    <property type="component" value="Unassembled WGS sequence"/>
</dbReference>
<dbReference type="SMART" id="SM00642">
    <property type="entry name" value="Aamy"/>
    <property type="match status" value="1"/>
</dbReference>
<dbReference type="CDD" id="cd11340">
    <property type="entry name" value="AmyAc_bac_CMD_like_3"/>
    <property type="match status" value="1"/>
</dbReference>
<dbReference type="Gene3D" id="3.20.20.80">
    <property type="entry name" value="Glycosidases"/>
    <property type="match status" value="1"/>
</dbReference>
<dbReference type="SUPFAM" id="SSF51445">
    <property type="entry name" value="(Trans)glycosidases"/>
    <property type="match status" value="1"/>
</dbReference>
<dbReference type="Pfam" id="PF00128">
    <property type="entry name" value="Alpha-amylase"/>
    <property type="match status" value="1"/>
</dbReference>
<keyword evidence="1 5" id="KW-0378">Hydrolase</keyword>
<evidence type="ECO:0000313" key="6">
    <source>
        <dbReference type="Proteomes" id="UP000606494"/>
    </source>
</evidence>
<name>A0ABR7Y1S5_9SPHI</name>
<dbReference type="EMBL" id="JACNYK010000002">
    <property type="protein sequence ID" value="MBD1425234.1"/>
    <property type="molecule type" value="Genomic_DNA"/>
</dbReference>
<sequence length="613" mass="70469">MNNIKIAITLLCSMLWVAFAQGQSIQRAEPLHWWVGMHNPELQIVLYGSDIGDCEVKLPKAGMQLKKVQQVENSNYLFLDVEILGNAQAGTYPIELYKKGKKVLTRDYVLKDRDKNLVKAQGVTAADLIYLIMPDRFANGDPSNDSVKGLRETMVNRDSMYYRHGGDLQGIINNLDYLEDLGVTTLWMTPVVTNDMPQASYHGYANTENYEIDPRFGTVDTYRELGKELHKRDMKLVHDVVPNHVGLYHWTVIDRPSSDWLHEWDTFTQTTYKDQTMFDPYGTQADKDLMEKGWFVRTMPDLNHQNEKMQRYITQSHIWWIEEAGVDGFRIDTYPYNDLAFMGQWTDAIRSEYPNFSFFGETWVNSVPNQAYFLGGQKVGQDVDTKLEGVTDFQLTYAIGDALNLEKDGANRLYSTLSGDYLYPNPLANVIFLDNHDKDRFFSTVGEDLEKYKSAFSWLLTYRGIPQMYYGAEILMKNFSRPDGLVRDDFKGGFPGDEVNKFTAEGRTEAENDMFNHVRTLAQYRKQTAALQNGKLLHYVPQNDVYVYFRYNEKEKVMVLMNCGDEQQDVALARFDEGIGQSNQLKNILTGQSSDLPKSIVVKGKQTLVFELK</sequence>